<sequence length="375" mass="40835">MPATFTKSALLLSLMLGLGQAQAAAPSSATALATTLGIPHPAVIAHRGASFDAPESTAASYKLARDLGADYLEMDLQRSKDGVLFALHDNNLQRTTDVGSKFPERKDSPANAFTMAELKTLDAGSWFNAAYPDRARPAYVGLKILTLDEIIDIAESNPLHKPGLYIETKEPKQFPGIEHDLREKLQDRGWLSPAGSKLAKSELAVGQGKGKVVLQTFEKSSLELLQKEMPQVPKILLLWVGEGSIEPKSKVTFAESGDKDKATFYAKQEPKSKAEFQQWVEYAKAQGAIGTGPSAALTKGGDQSYSDLVQPWMNQYTHDQGMLVHVYTIDDAVDYQKVMDAGVDGIFTNRASELLKFYKRPAAASVAQLLKNNGY</sequence>
<keyword evidence="4" id="KW-1185">Reference proteome</keyword>
<protein>
    <submittedName>
        <fullName evidence="3">Glycerophosphodiester phosphodiesterase</fullName>
    </submittedName>
</protein>
<dbReference type="PANTHER" id="PTHR46211">
    <property type="entry name" value="GLYCEROPHOSPHORYL DIESTER PHOSPHODIESTERASE"/>
    <property type="match status" value="1"/>
</dbReference>
<evidence type="ECO:0000313" key="3">
    <source>
        <dbReference type="EMBL" id="MDI2591506.1"/>
    </source>
</evidence>
<keyword evidence="1" id="KW-0732">Signal</keyword>
<dbReference type="InterPro" id="IPR017946">
    <property type="entry name" value="PLC-like_Pdiesterase_TIM-brl"/>
</dbReference>
<dbReference type="Gene3D" id="3.20.20.190">
    <property type="entry name" value="Phosphatidylinositol (PI) phosphodiesterase"/>
    <property type="match status" value="1"/>
</dbReference>
<feature type="domain" description="GP-PDE" evidence="2">
    <location>
        <begin position="41"/>
        <end position="358"/>
    </location>
</feature>
<dbReference type="CDD" id="cd08601">
    <property type="entry name" value="GDPD_SaGlpQ_like"/>
    <property type="match status" value="1"/>
</dbReference>
<evidence type="ECO:0000256" key="1">
    <source>
        <dbReference type="SAM" id="SignalP"/>
    </source>
</evidence>
<organism evidence="3 4">
    <name type="scientific">Pseudomonas fungipugnans</name>
    <dbReference type="NCBI Taxonomy" id="3024217"/>
    <lineage>
        <taxon>Bacteria</taxon>
        <taxon>Pseudomonadati</taxon>
        <taxon>Pseudomonadota</taxon>
        <taxon>Gammaproteobacteria</taxon>
        <taxon>Pseudomonadales</taxon>
        <taxon>Pseudomonadaceae</taxon>
        <taxon>Pseudomonas</taxon>
    </lineage>
</organism>
<dbReference type="Pfam" id="PF03009">
    <property type="entry name" value="GDPD"/>
    <property type="match status" value="1"/>
</dbReference>
<name>A0ABT6QKU5_9PSED</name>
<dbReference type="EMBL" id="JARBWL010000001">
    <property type="protein sequence ID" value="MDI2591506.1"/>
    <property type="molecule type" value="Genomic_DNA"/>
</dbReference>
<proteinExistence type="predicted"/>
<dbReference type="RefSeq" id="WP_259495919.1">
    <property type="nucleotide sequence ID" value="NZ_JARBWL010000001.1"/>
</dbReference>
<gene>
    <name evidence="3" type="ORF">POF45_08730</name>
</gene>
<evidence type="ECO:0000313" key="4">
    <source>
        <dbReference type="Proteomes" id="UP001159100"/>
    </source>
</evidence>
<comment type="caution">
    <text evidence="3">The sequence shown here is derived from an EMBL/GenBank/DDBJ whole genome shotgun (WGS) entry which is preliminary data.</text>
</comment>
<reference evidence="3 4" key="1">
    <citation type="submission" date="2023-02" db="EMBL/GenBank/DDBJ databases">
        <title>Pseudomonas chrutzelriedensis sp. nov., a potently antifungal strain isolated from moss.</title>
        <authorList>
            <person name="Schnyder A."/>
            <person name="Kalawong R."/>
            <person name="Eberl L."/>
            <person name="Agnoli K."/>
        </authorList>
    </citation>
    <scope>NUCLEOTIDE SEQUENCE [LARGE SCALE GENOMIC DNA]</scope>
    <source>
        <strain evidence="3 4">681</strain>
    </source>
</reference>
<dbReference type="InterPro" id="IPR030395">
    <property type="entry name" value="GP_PDE_dom"/>
</dbReference>
<dbReference type="Proteomes" id="UP001159100">
    <property type="component" value="Unassembled WGS sequence"/>
</dbReference>
<dbReference type="PROSITE" id="PS51704">
    <property type="entry name" value="GP_PDE"/>
    <property type="match status" value="1"/>
</dbReference>
<evidence type="ECO:0000259" key="2">
    <source>
        <dbReference type="PROSITE" id="PS51704"/>
    </source>
</evidence>
<dbReference type="PANTHER" id="PTHR46211:SF1">
    <property type="entry name" value="GLYCEROPHOSPHODIESTER PHOSPHODIESTERASE, CYTOPLASMIC"/>
    <property type="match status" value="1"/>
</dbReference>
<dbReference type="SUPFAM" id="SSF51695">
    <property type="entry name" value="PLC-like phosphodiesterases"/>
    <property type="match status" value="1"/>
</dbReference>
<feature type="signal peptide" evidence="1">
    <location>
        <begin position="1"/>
        <end position="23"/>
    </location>
</feature>
<accession>A0ABT6QKU5</accession>
<feature type="chain" id="PRO_5046233602" evidence="1">
    <location>
        <begin position="24"/>
        <end position="375"/>
    </location>
</feature>